<accession>A0AAU9TJW6</accession>
<evidence type="ECO:0000313" key="1">
    <source>
        <dbReference type="EMBL" id="CAH2086222.1"/>
    </source>
</evidence>
<keyword evidence="2" id="KW-1185">Reference proteome</keyword>
<gene>
    <name evidence="1" type="ORF">EEDITHA_LOCUS2624</name>
</gene>
<dbReference type="SUPFAM" id="SSF48403">
    <property type="entry name" value="Ankyrin repeat"/>
    <property type="match status" value="1"/>
</dbReference>
<dbReference type="AlphaFoldDB" id="A0AAU9TJW6"/>
<name>A0AAU9TJW6_EUPED</name>
<dbReference type="Proteomes" id="UP001153954">
    <property type="component" value="Unassembled WGS sequence"/>
</dbReference>
<protein>
    <submittedName>
        <fullName evidence="1">Uncharacterized protein</fullName>
    </submittedName>
</protein>
<proteinExistence type="predicted"/>
<dbReference type="InterPro" id="IPR036770">
    <property type="entry name" value="Ankyrin_rpt-contain_sf"/>
</dbReference>
<dbReference type="Gene3D" id="1.25.40.20">
    <property type="entry name" value="Ankyrin repeat-containing domain"/>
    <property type="match status" value="1"/>
</dbReference>
<evidence type="ECO:0000313" key="2">
    <source>
        <dbReference type="Proteomes" id="UP001153954"/>
    </source>
</evidence>
<reference evidence="1" key="1">
    <citation type="submission" date="2022-03" db="EMBL/GenBank/DDBJ databases">
        <authorList>
            <person name="Tunstrom K."/>
        </authorList>
    </citation>
    <scope>NUCLEOTIDE SEQUENCE</scope>
</reference>
<comment type="caution">
    <text evidence="1">The sequence shown here is derived from an EMBL/GenBank/DDBJ whole genome shotgun (WGS) entry which is preliminary data.</text>
</comment>
<organism evidence="1 2">
    <name type="scientific">Euphydryas editha</name>
    <name type="common">Edith's checkerspot</name>
    <dbReference type="NCBI Taxonomy" id="104508"/>
    <lineage>
        <taxon>Eukaryota</taxon>
        <taxon>Metazoa</taxon>
        <taxon>Ecdysozoa</taxon>
        <taxon>Arthropoda</taxon>
        <taxon>Hexapoda</taxon>
        <taxon>Insecta</taxon>
        <taxon>Pterygota</taxon>
        <taxon>Neoptera</taxon>
        <taxon>Endopterygota</taxon>
        <taxon>Lepidoptera</taxon>
        <taxon>Glossata</taxon>
        <taxon>Ditrysia</taxon>
        <taxon>Papilionoidea</taxon>
        <taxon>Nymphalidae</taxon>
        <taxon>Nymphalinae</taxon>
        <taxon>Euphydryas</taxon>
    </lineage>
</organism>
<dbReference type="EMBL" id="CAKOGL010000005">
    <property type="protein sequence ID" value="CAH2086222.1"/>
    <property type="molecule type" value="Genomic_DNA"/>
</dbReference>
<sequence length="133" mass="14655">MESNKFLDMLSARSSSGGNYFHEACQAGSLALFIRAGQWMDQPIPSILTLRNNNGEQCTHILVKNKKIYAREMMNIVLQLGADITARNGSVVSLLCTCVFWKEITSSPNGCAGHQTSIWRLLITPGKLSINLP</sequence>